<evidence type="ECO:0000259" key="2">
    <source>
        <dbReference type="Pfam" id="PF09350"/>
    </source>
</evidence>
<dbReference type="EMBL" id="BOPF01000002">
    <property type="protein sequence ID" value="GIJ43522.1"/>
    <property type="molecule type" value="Genomic_DNA"/>
</dbReference>
<dbReference type="Proteomes" id="UP000619260">
    <property type="component" value="Unassembled WGS sequence"/>
</dbReference>
<sequence>MTERKPPGMRFESWIDRQIREAAERGDFDDLPGAGKPLPDRGSAYEEDWWLRSFLSRHEASADGMLPPAVLIRRQVDELRETVRGLSDAARVREFVEALNTSIRASWRAPDDGRLPVKLVDVEKVLAQWHEDRAAAREERPKTPEVPAHAGKPKRRWWQKRLSQTAE</sequence>
<feature type="domain" description="DnaJ homologue subfamily C member 28 conserved" evidence="2">
    <location>
        <begin position="14"/>
        <end position="84"/>
    </location>
</feature>
<evidence type="ECO:0000313" key="4">
    <source>
        <dbReference type="Proteomes" id="UP000619260"/>
    </source>
</evidence>
<keyword evidence="4" id="KW-1185">Reference proteome</keyword>
<dbReference type="Pfam" id="PF09350">
    <property type="entry name" value="DJC28_CD"/>
    <property type="match status" value="1"/>
</dbReference>
<evidence type="ECO:0000313" key="3">
    <source>
        <dbReference type="EMBL" id="GIJ43522.1"/>
    </source>
</evidence>
<comment type="caution">
    <text evidence="3">The sequence shown here is derived from an EMBL/GenBank/DDBJ whole genome shotgun (WGS) entry which is preliminary data.</text>
</comment>
<organism evidence="3 4">
    <name type="scientific">Virgisporangium aliadipatigenens</name>
    <dbReference type="NCBI Taxonomy" id="741659"/>
    <lineage>
        <taxon>Bacteria</taxon>
        <taxon>Bacillati</taxon>
        <taxon>Actinomycetota</taxon>
        <taxon>Actinomycetes</taxon>
        <taxon>Micromonosporales</taxon>
        <taxon>Micromonosporaceae</taxon>
        <taxon>Virgisporangium</taxon>
    </lineage>
</organism>
<feature type="compositionally biased region" description="Basic and acidic residues" evidence="1">
    <location>
        <begin position="133"/>
        <end position="143"/>
    </location>
</feature>
<evidence type="ECO:0000256" key="1">
    <source>
        <dbReference type="SAM" id="MobiDB-lite"/>
    </source>
</evidence>
<reference evidence="3" key="1">
    <citation type="submission" date="2021-01" db="EMBL/GenBank/DDBJ databases">
        <title>Whole genome shotgun sequence of Virgisporangium aliadipatigenens NBRC 105644.</title>
        <authorList>
            <person name="Komaki H."/>
            <person name="Tamura T."/>
        </authorList>
    </citation>
    <scope>NUCLEOTIDE SEQUENCE</scope>
    <source>
        <strain evidence="3">NBRC 105644</strain>
    </source>
</reference>
<protein>
    <submittedName>
        <fullName evidence="3">DUF1992 domain-containing protein</fullName>
    </submittedName>
</protein>
<accession>A0A8J3YFX6</accession>
<proteinExistence type="predicted"/>
<dbReference type="InterPro" id="IPR018961">
    <property type="entry name" value="DnaJ_homolog_subfam-C_membr-28"/>
</dbReference>
<feature type="region of interest" description="Disordered" evidence="1">
    <location>
        <begin position="133"/>
        <end position="167"/>
    </location>
</feature>
<dbReference type="AlphaFoldDB" id="A0A8J3YFX6"/>
<gene>
    <name evidence="3" type="ORF">Val02_04080</name>
</gene>
<name>A0A8J3YFX6_9ACTN</name>
<dbReference type="RefSeq" id="WP_239151575.1">
    <property type="nucleotide sequence ID" value="NZ_BOPF01000002.1"/>
</dbReference>